<dbReference type="PROSITE" id="PS00155">
    <property type="entry name" value="CUTINASE_1"/>
    <property type="match status" value="1"/>
</dbReference>
<keyword evidence="10" id="KW-1185">Reference proteome</keyword>
<evidence type="ECO:0000256" key="1">
    <source>
        <dbReference type="ARBA" id="ARBA00004613"/>
    </source>
</evidence>
<dbReference type="RefSeq" id="WP_224865331.1">
    <property type="nucleotide sequence ID" value="NZ_JAYJJS010000002.1"/>
</dbReference>
<comment type="subcellular location">
    <subcellularLocation>
        <location evidence="1 8">Secreted</location>
    </subcellularLocation>
</comment>
<proteinExistence type="inferred from homology"/>
<dbReference type="Proteomes" id="UP001299046">
    <property type="component" value="Unassembled WGS sequence"/>
</dbReference>
<evidence type="ECO:0000313" key="9">
    <source>
        <dbReference type="EMBL" id="MEB3051213.1"/>
    </source>
</evidence>
<dbReference type="Pfam" id="PF01083">
    <property type="entry name" value="Cutinase"/>
    <property type="match status" value="1"/>
</dbReference>
<accession>A0ABU5YMB3</accession>
<name>A0ABU5YMB3_9MYCO</name>
<keyword evidence="5" id="KW-0732">Signal</keyword>
<dbReference type="EC" id="3.1.1.-" evidence="8"/>
<keyword evidence="3 8" id="KW-0719">Serine esterase</keyword>
<dbReference type="InterPro" id="IPR043580">
    <property type="entry name" value="CUTINASE_1"/>
</dbReference>
<evidence type="ECO:0000256" key="2">
    <source>
        <dbReference type="ARBA" id="ARBA00007534"/>
    </source>
</evidence>
<keyword evidence="4 8" id="KW-0964">Secreted</keyword>
<evidence type="ECO:0000256" key="6">
    <source>
        <dbReference type="ARBA" id="ARBA00022801"/>
    </source>
</evidence>
<evidence type="ECO:0000256" key="4">
    <source>
        <dbReference type="ARBA" id="ARBA00022525"/>
    </source>
</evidence>
<evidence type="ECO:0000256" key="3">
    <source>
        <dbReference type="ARBA" id="ARBA00022487"/>
    </source>
</evidence>
<comment type="similarity">
    <text evidence="2 8">Belongs to the cutinase family.</text>
</comment>
<evidence type="ECO:0000256" key="8">
    <source>
        <dbReference type="RuleBase" id="RU361263"/>
    </source>
</evidence>
<dbReference type="InterPro" id="IPR029058">
    <property type="entry name" value="AB_hydrolase_fold"/>
</dbReference>
<comment type="caution">
    <text evidence="9">The sequence shown here is derived from an EMBL/GenBank/DDBJ whole genome shotgun (WGS) entry which is preliminary data.</text>
</comment>
<evidence type="ECO:0000313" key="10">
    <source>
        <dbReference type="Proteomes" id="UP001299046"/>
    </source>
</evidence>
<dbReference type="EMBL" id="JAYJJT010000018">
    <property type="protein sequence ID" value="MEB3051213.1"/>
    <property type="molecule type" value="Genomic_DNA"/>
</dbReference>
<keyword evidence="7" id="KW-1015">Disulfide bond</keyword>
<protein>
    <recommendedName>
        <fullName evidence="8">Cutinase</fullName>
        <ecNumber evidence="8">3.1.1.-</ecNumber>
    </recommendedName>
</protein>
<dbReference type="PANTHER" id="PTHR33630">
    <property type="entry name" value="CUTINASE RV1984C-RELATED-RELATED"/>
    <property type="match status" value="1"/>
</dbReference>
<evidence type="ECO:0000256" key="5">
    <source>
        <dbReference type="ARBA" id="ARBA00022729"/>
    </source>
</evidence>
<organism evidence="9 10">
    <name type="scientific">[Mycobacterium] zoologicum</name>
    <dbReference type="NCBI Taxonomy" id="2872311"/>
    <lineage>
        <taxon>Bacteria</taxon>
        <taxon>Bacillati</taxon>
        <taxon>Actinomycetota</taxon>
        <taxon>Actinomycetes</taxon>
        <taxon>Mycobacteriales</taxon>
        <taxon>Mycobacteriaceae</taxon>
        <taxon>Mycolicibacter</taxon>
    </lineage>
</organism>
<dbReference type="SMART" id="SM01110">
    <property type="entry name" value="Cutinase"/>
    <property type="match status" value="1"/>
</dbReference>
<dbReference type="Gene3D" id="3.40.50.1820">
    <property type="entry name" value="alpha/beta hydrolase"/>
    <property type="match status" value="1"/>
</dbReference>
<dbReference type="InterPro" id="IPR000675">
    <property type="entry name" value="Cutinase/axe"/>
</dbReference>
<reference evidence="9 10" key="1">
    <citation type="submission" date="2023-12" db="EMBL/GenBank/DDBJ databases">
        <title>Description of new species of Mycobacterium terrae complex isolated from sewage at the Sao Paulo Zoological Park Foundation in Brazil.</title>
        <authorList>
            <person name="Romagnoli C.L."/>
            <person name="Conceicao E.C."/>
            <person name="Machado E."/>
            <person name="Barreto L.B.P.F."/>
            <person name="Sharma A."/>
            <person name="Silva N.M."/>
            <person name="Marques L.E."/>
            <person name="Juliana M.A."/>
            <person name="Lourenco M.C.S."/>
            <person name="Digiampietri L.A."/>
            <person name="Suffys P.N."/>
            <person name="Viana-Niero C."/>
        </authorList>
    </citation>
    <scope>NUCLEOTIDE SEQUENCE [LARGE SCALE GENOMIC DNA]</scope>
    <source>
        <strain evidence="9 10">MYC123</strain>
    </source>
</reference>
<dbReference type="SUPFAM" id="SSF53474">
    <property type="entry name" value="alpha/beta-Hydrolases"/>
    <property type="match status" value="1"/>
</dbReference>
<keyword evidence="6 8" id="KW-0378">Hydrolase</keyword>
<dbReference type="PANTHER" id="PTHR33630:SF9">
    <property type="entry name" value="CUTINASE 4"/>
    <property type="match status" value="1"/>
</dbReference>
<gene>
    <name evidence="9" type="ORF">KV112_15940</name>
</gene>
<evidence type="ECO:0000256" key="7">
    <source>
        <dbReference type="ARBA" id="ARBA00023157"/>
    </source>
</evidence>
<comment type="function">
    <text evidence="8">Catalyzes the hydrolysis of complex carboxylic polyesters found in the cell wall of plants. Degrades cutin, a macromolecule that forms the structure of the plant cuticle.</text>
</comment>
<sequence>MTLRDLIRPFAAAVMLTGTLLCTPTGTPVAAAEPCPDTEVVFARGSGQPVGLGDVGEAFVGSLKEQLPGRDVAVYPVEYPASTDYHNSALLGEADATAHIQATVTNCPKTRLVLGGYSQGASVIEMSSNSLPATVAQHVAAVALFGPPSSPYSTSLWGGPLPVLAASYHPKSIAFCLAGDIYCEDSGSVVPHLMYVNDGKAVEAATFAAQRLTAASTATS</sequence>